<evidence type="ECO:0000313" key="2">
    <source>
        <dbReference type="Proteomes" id="UP001429580"/>
    </source>
</evidence>
<accession>A0ABX0UY66</accession>
<dbReference type="RefSeq" id="WP_166948673.1">
    <property type="nucleotide sequence ID" value="NZ_JAASQI010000001.1"/>
</dbReference>
<dbReference type="Proteomes" id="UP001429580">
    <property type="component" value="Unassembled WGS sequence"/>
</dbReference>
<organism evidence="1 2">
    <name type="scientific">Pseudochelatococcus lubricantis</name>
    <dbReference type="NCBI Taxonomy" id="1538102"/>
    <lineage>
        <taxon>Bacteria</taxon>
        <taxon>Pseudomonadati</taxon>
        <taxon>Pseudomonadota</taxon>
        <taxon>Alphaproteobacteria</taxon>
        <taxon>Hyphomicrobiales</taxon>
        <taxon>Chelatococcaceae</taxon>
        <taxon>Pseudochelatococcus</taxon>
    </lineage>
</organism>
<gene>
    <name evidence="1" type="ORF">FHS82_000668</name>
</gene>
<evidence type="ECO:0000313" key="1">
    <source>
        <dbReference type="EMBL" id="NIJ56855.1"/>
    </source>
</evidence>
<name>A0ABX0UY66_9HYPH</name>
<proteinExistence type="predicted"/>
<reference evidence="1 2" key="1">
    <citation type="submission" date="2020-03" db="EMBL/GenBank/DDBJ databases">
        <title>Genomic Encyclopedia of Type Strains, Phase IV (KMG-IV): sequencing the most valuable type-strain genomes for metagenomic binning, comparative biology and taxonomic classification.</title>
        <authorList>
            <person name="Goeker M."/>
        </authorList>
    </citation>
    <scope>NUCLEOTIDE SEQUENCE [LARGE SCALE GENOMIC DNA]</scope>
    <source>
        <strain evidence="1 2">DSM 103870</strain>
    </source>
</reference>
<keyword evidence="2" id="KW-1185">Reference proteome</keyword>
<sequence length="70" mass="7323">MMTIYDECRMNGAGWRSDIREGGADAAVQVSGGSQSGAANATKQGGHMRCGGLRIWLSLSKQGSGLAFFL</sequence>
<dbReference type="EMBL" id="JAASQI010000001">
    <property type="protein sequence ID" value="NIJ56855.1"/>
    <property type="molecule type" value="Genomic_DNA"/>
</dbReference>
<comment type="caution">
    <text evidence="1">The sequence shown here is derived from an EMBL/GenBank/DDBJ whole genome shotgun (WGS) entry which is preliminary data.</text>
</comment>
<protein>
    <submittedName>
        <fullName evidence="1">Uncharacterized protein</fullName>
    </submittedName>
</protein>